<evidence type="ECO:0000256" key="1">
    <source>
        <dbReference type="ARBA" id="ARBA00004167"/>
    </source>
</evidence>
<dbReference type="RefSeq" id="WP_344954863.1">
    <property type="nucleotide sequence ID" value="NZ_BAABCX010000001.1"/>
</dbReference>
<dbReference type="InterPro" id="IPR045584">
    <property type="entry name" value="Pilin-like"/>
</dbReference>
<keyword evidence="3" id="KW-0812">Transmembrane</keyword>
<keyword evidence="7" id="KW-1185">Reference proteome</keyword>
<evidence type="ECO:0000256" key="4">
    <source>
        <dbReference type="ARBA" id="ARBA00022989"/>
    </source>
</evidence>
<dbReference type="InterPro" id="IPR002416">
    <property type="entry name" value="T2SS_protein-GspH"/>
</dbReference>
<sequence>MHKSAGFTLLELITVLLLVGILAAVALPRLPVGGQFEQRLQADSLMGLLRLAQLRAMNDPEAALKGGDLQRCSRVIITATGFSLTQNCDLSLTLLADTVLEEHAGQGLFLGAGNLDIEASKALPLILQFGSPAAGSDFLSEDSRLGRPFIILAGNPVLLTEPLDIILGGKTVRVETEGYIHAP</sequence>
<proteinExistence type="predicted"/>
<dbReference type="Pfam" id="PF07963">
    <property type="entry name" value="N_methyl"/>
    <property type="match status" value="1"/>
</dbReference>
<gene>
    <name evidence="6" type="ORF">GCM10022394_07400</name>
</gene>
<evidence type="ECO:0008006" key="8">
    <source>
        <dbReference type="Google" id="ProtNLM"/>
    </source>
</evidence>
<dbReference type="EMBL" id="BAABCX010000001">
    <property type="protein sequence ID" value="GAA3530629.1"/>
    <property type="molecule type" value="Genomic_DNA"/>
</dbReference>
<dbReference type="NCBIfam" id="TIGR02532">
    <property type="entry name" value="IV_pilin_GFxxxE"/>
    <property type="match status" value="1"/>
</dbReference>
<evidence type="ECO:0000256" key="5">
    <source>
        <dbReference type="ARBA" id="ARBA00023136"/>
    </source>
</evidence>
<evidence type="ECO:0000256" key="3">
    <source>
        <dbReference type="ARBA" id="ARBA00022692"/>
    </source>
</evidence>
<evidence type="ECO:0000313" key="6">
    <source>
        <dbReference type="EMBL" id="GAA3530629.1"/>
    </source>
</evidence>
<dbReference type="PRINTS" id="PR00885">
    <property type="entry name" value="BCTERIALGSPH"/>
</dbReference>
<name>A0ABP6VBD7_9GAMM</name>
<keyword evidence="5" id="KW-0472">Membrane</keyword>
<dbReference type="PROSITE" id="PS00409">
    <property type="entry name" value="PROKAR_NTER_METHYL"/>
    <property type="match status" value="1"/>
</dbReference>
<accession>A0ABP6VBD7</accession>
<protein>
    <recommendedName>
        <fullName evidence="8">MSHA biogenesis protein MshC</fullName>
    </recommendedName>
</protein>
<comment type="caution">
    <text evidence="6">The sequence shown here is derived from an EMBL/GenBank/DDBJ whole genome shotgun (WGS) entry which is preliminary data.</text>
</comment>
<organism evidence="6 7">
    <name type="scientific">Zobellella aerophila</name>
    <dbReference type="NCBI Taxonomy" id="870480"/>
    <lineage>
        <taxon>Bacteria</taxon>
        <taxon>Pseudomonadati</taxon>
        <taxon>Pseudomonadota</taxon>
        <taxon>Gammaproteobacteria</taxon>
        <taxon>Aeromonadales</taxon>
        <taxon>Aeromonadaceae</taxon>
        <taxon>Zobellella</taxon>
    </lineage>
</organism>
<reference evidence="7" key="1">
    <citation type="journal article" date="2019" name="Int. J. Syst. Evol. Microbiol.">
        <title>The Global Catalogue of Microorganisms (GCM) 10K type strain sequencing project: providing services to taxonomists for standard genome sequencing and annotation.</title>
        <authorList>
            <consortium name="The Broad Institute Genomics Platform"/>
            <consortium name="The Broad Institute Genome Sequencing Center for Infectious Disease"/>
            <person name="Wu L."/>
            <person name="Ma J."/>
        </authorList>
    </citation>
    <scope>NUCLEOTIDE SEQUENCE [LARGE SCALE GENOMIC DNA]</scope>
    <source>
        <strain evidence="7">JCM 17110</strain>
    </source>
</reference>
<keyword evidence="2" id="KW-0488">Methylation</keyword>
<keyword evidence="4" id="KW-1133">Transmembrane helix</keyword>
<dbReference type="SUPFAM" id="SSF54523">
    <property type="entry name" value="Pili subunits"/>
    <property type="match status" value="1"/>
</dbReference>
<dbReference type="Proteomes" id="UP001500795">
    <property type="component" value="Unassembled WGS sequence"/>
</dbReference>
<evidence type="ECO:0000313" key="7">
    <source>
        <dbReference type="Proteomes" id="UP001500795"/>
    </source>
</evidence>
<comment type="subcellular location">
    <subcellularLocation>
        <location evidence="1">Membrane</location>
        <topology evidence="1">Single-pass membrane protein</topology>
    </subcellularLocation>
</comment>
<evidence type="ECO:0000256" key="2">
    <source>
        <dbReference type="ARBA" id="ARBA00022481"/>
    </source>
</evidence>
<dbReference type="InterPro" id="IPR012902">
    <property type="entry name" value="N_methyl_site"/>
</dbReference>
<dbReference type="Gene3D" id="3.30.700.10">
    <property type="entry name" value="Glycoprotein, Type 4 Pilin"/>
    <property type="match status" value="1"/>
</dbReference>